<name>A0A8E2IEZ9_9BACI</name>
<dbReference type="Proteomes" id="UP000189761">
    <property type="component" value="Unassembled WGS sequence"/>
</dbReference>
<proteinExistence type="predicted"/>
<sequence>MIVVTEMKVGEYQVPVPAGLSELLADTWVKKKKTPSIVYEYERVVECRNGSLFTKLIKKEET</sequence>
<gene>
    <name evidence="1" type="ORF">BWZ43_01245</name>
</gene>
<dbReference type="AlphaFoldDB" id="A0A8E2IEZ9"/>
<protein>
    <submittedName>
        <fullName evidence="1">Uncharacterized protein</fullName>
    </submittedName>
</protein>
<dbReference type="RefSeq" id="WP_078109254.1">
    <property type="nucleotide sequence ID" value="NZ_CP065424.1"/>
</dbReference>
<comment type="caution">
    <text evidence="1">The sequence shown here is derived from an EMBL/GenBank/DDBJ whole genome shotgun (WGS) entry which is preliminary data.</text>
</comment>
<accession>A0A8E2IEZ9</accession>
<evidence type="ECO:0000313" key="2">
    <source>
        <dbReference type="Proteomes" id="UP000189761"/>
    </source>
</evidence>
<keyword evidence="2" id="KW-1185">Reference proteome</keyword>
<organism evidence="1 2">
    <name type="scientific">Heyndrickxia oleronia</name>
    <dbReference type="NCBI Taxonomy" id="38875"/>
    <lineage>
        <taxon>Bacteria</taxon>
        <taxon>Bacillati</taxon>
        <taxon>Bacillota</taxon>
        <taxon>Bacilli</taxon>
        <taxon>Bacillales</taxon>
        <taxon>Bacillaceae</taxon>
        <taxon>Heyndrickxia</taxon>
    </lineage>
</organism>
<evidence type="ECO:0000313" key="1">
    <source>
        <dbReference type="EMBL" id="OOP70198.1"/>
    </source>
</evidence>
<reference evidence="1 2" key="1">
    <citation type="submission" date="2017-01" db="EMBL/GenBank/DDBJ databases">
        <title>Draft genome sequence of Bacillus oleronius.</title>
        <authorList>
            <person name="Allam M."/>
        </authorList>
    </citation>
    <scope>NUCLEOTIDE SEQUENCE [LARGE SCALE GENOMIC DNA]</scope>
    <source>
        <strain evidence="1 2">DSM 9356</strain>
    </source>
</reference>
<dbReference type="EMBL" id="MTLA01000012">
    <property type="protein sequence ID" value="OOP70198.1"/>
    <property type="molecule type" value="Genomic_DNA"/>
</dbReference>